<keyword evidence="6" id="KW-1185">Reference proteome</keyword>
<dbReference type="OrthoDB" id="1908057at2759"/>
<feature type="region of interest" description="Disordered" evidence="1">
    <location>
        <begin position="277"/>
        <end position="307"/>
    </location>
</feature>
<feature type="compositionally biased region" description="Polar residues" evidence="1">
    <location>
        <begin position="557"/>
        <end position="571"/>
    </location>
</feature>
<evidence type="ECO:0000259" key="2">
    <source>
        <dbReference type="Pfam" id="PF06075"/>
    </source>
</evidence>
<organism evidence="5 6">
    <name type="scientific">Helianthus annuus</name>
    <name type="common">Common sunflower</name>
    <dbReference type="NCBI Taxonomy" id="4232"/>
    <lineage>
        <taxon>Eukaryota</taxon>
        <taxon>Viridiplantae</taxon>
        <taxon>Streptophyta</taxon>
        <taxon>Embryophyta</taxon>
        <taxon>Tracheophyta</taxon>
        <taxon>Spermatophyta</taxon>
        <taxon>Magnoliopsida</taxon>
        <taxon>eudicotyledons</taxon>
        <taxon>Gunneridae</taxon>
        <taxon>Pentapetalae</taxon>
        <taxon>asterids</taxon>
        <taxon>campanulids</taxon>
        <taxon>Asterales</taxon>
        <taxon>Asteraceae</taxon>
        <taxon>Asteroideae</taxon>
        <taxon>Heliantheae alliance</taxon>
        <taxon>Heliantheae</taxon>
        <taxon>Helianthus</taxon>
    </lineage>
</organism>
<reference evidence="4 6" key="1">
    <citation type="journal article" date="2017" name="Nature">
        <title>The sunflower genome provides insights into oil metabolism, flowering and Asterid evolution.</title>
        <authorList>
            <person name="Badouin H."/>
            <person name="Gouzy J."/>
            <person name="Grassa C.J."/>
            <person name="Murat F."/>
            <person name="Staton S.E."/>
            <person name="Cottret L."/>
            <person name="Lelandais-Briere C."/>
            <person name="Owens G.L."/>
            <person name="Carrere S."/>
            <person name="Mayjonade B."/>
            <person name="Legrand L."/>
            <person name="Gill N."/>
            <person name="Kane N.C."/>
            <person name="Bowers J.E."/>
            <person name="Hubner S."/>
            <person name="Bellec A."/>
            <person name="Berard A."/>
            <person name="Berges H."/>
            <person name="Blanchet N."/>
            <person name="Boniface M.C."/>
            <person name="Brunel D."/>
            <person name="Catrice O."/>
            <person name="Chaidir N."/>
            <person name="Claudel C."/>
            <person name="Donnadieu C."/>
            <person name="Faraut T."/>
            <person name="Fievet G."/>
            <person name="Helmstetter N."/>
            <person name="King M."/>
            <person name="Knapp S.J."/>
            <person name="Lai Z."/>
            <person name="Le Paslier M.C."/>
            <person name="Lippi Y."/>
            <person name="Lorenzon L."/>
            <person name="Mandel J.R."/>
            <person name="Marage G."/>
            <person name="Marchand G."/>
            <person name="Marquand E."/>
            <person name="Bret-Mestries E."/>
            <person name="Morien E."/>
            <person name="Nambeesan S."/>
            <person name="Nguyen T."/>
            <person name="Pegot-Espagnet P."/>
            <person name="Pouilly N."/>
            <person name="Raftis F."/>
            <person name="Sallet E."/>
            <person name="Schiex T."/>
            <person name="Thomas J."/>
            <person name="Vandecasteele C."/>
            <person name="Vares D."/>
            <person name="Vear F."/>
            <person name="Vautrin S."/>
            <person name="Crespi M."/>
            <person name="Mangin B."/>
            <person name="Burke J.M."/>
            <person name="Salse J."/>
            <person name="Munos S."/>
            <person name="Vincourt P."/>
            <person name="Rieseberg L.H."/>
            <person name="Langlade N.B."/>
        </authorList>
    </citation>
    <scope>NUCLEOTIDE SEQUENCE [LARGE SCALE GENOMIC DNA]</scope>
    <source>
        <strain evidence="6">cv. SF193</strain>
        <tissue evidence="4">Leaves</tissue>
    </source>
</reference>
<dbReference type="PANTHER" id="PTHR31928">
    <property type="entry name" value="EXPRESSED PROTEIN"/>
    <property type="match status" value="1"/>
</dbReference>
<reference evidence="4" key="3">
    <citation type="submission" date="2020-06" db="EMBL/GenBank/DDBJ databases">
        <title>Helianthus annuus Genome sequencing and assembly Release 2.</title>
        <authorList>
            <person name="Gouzy J."/>
            <person name="Langlade N."/>
            <person name="Munos S."/>
        </authorList>
    </citation>
    <scope>NUCLEOTIDE SEQUENCE</scope>
    <source>
        <tissue evidence="4">Leaves</tissue>
    </source>
</reference>
<feature type="region of interest" description="Disordered" evidence="1">
    <location>
        <begin position="557"/>
        <end position="576"/>
    </location>
</feature>
<proteinExistence type="predicted"/>
<evidence type="ECO:0000313" key="4">
    <source>
        <dbReference type="EMBL" id="KAF5775100.1"/>
    </source>
</evidence>
<feature type="region of interest" description="Disordered" evidence="1">
    <location>
        <begin position="516"/>
        <end position="551"/>
    </location>
</feature>
<dbReference type="EMBL" id="MNCJ02000328">
    <property type="protein sequence ID" value="KAF5775100.1"/>
    <property type="molecule type" value="Genomic_DNA"/>
</dbReference>
<dbReference type="Proteomes" id="UP000215914">
    <property type="component" value="Chromosome 13"/>
</dbReference>
<dbReference type="InterPro" id="IPR010341">
    <property type="entry name" value="DUF936_pln"/>
</dbReference>
<dbReference type="OMA" id="ENCQIAS"/>
<dbReference type="Pfam" id="PF06075">
    <property type="entry name" value="DUF936"/>
    <property type="match status" value="1"/>
</dbReference>
<feature type="domain" description="DUF6857" evidence="3">
    <location>
        <begin position="383"/>
        <end position="681"/>
    </location>
</feature>
<feature type="compositionally biased region" description="Polar residues" evidence="1">
    <location>
        <begin position="284"/>
        <end position="301"/>
    </location>
</feature>
<dbReference type="InParanoid" id="A0A251SW35"/>
<gene>
    <name evidence="5" type="ORF">HannXRQ_Chr13g0419851</name>
    <name evidence="4" type="ORF">HanXRQr2_Chr13g0608261</name>
</gene>
<name>A0A251SW35_HELAN</name>
<dbReference type="InterPro" id="IPR049172">
    <property type="entry name" value="DUF6857_pln"/>
</dbReference>
<feature type="domain" description="DUF936" evidence="2">
    <location>
        <begin position="4"/>
        <end position="120"/>
    </location>
</feature>
<evidence type="ECO:0000259" key="3">
    <source>
        <dbReference type="Pfam" id="PF21647"/>
    </source>
</evidence>
<reference evidence="5" key="2">
    <citation type="submission" date="2017-02" db="EMBL/GenBank/DDBJ databases">
        <title>Sunflower complete genome.</title>
        <authorList>
            <person name="Langlade N."/>
            <person name="Munos S."/>
        </authorList>
    </citation>
    <scope>NUCLEOTIDE SEQUENCE [LARGE SCALE GENOMIC DNA]</scope>
    <source>
        <tissue evidence="5">Leaves</tissue>
    </source>
</reference>
<feature type="region of interest" description="Disordered" evidence="1">
    <location>
        <begin position="325"/>
        <end position="347"/>
    </location>
</feature>
<dbReference type="PANTHER" id="PTHR31928:SF18">
    <property type="entry name" value="DUF936 FAMILY PROTEIN"/>
    <property type="match status" value="1"/>
</dbReference>
<feature type="region of interest" description="Disordered" evidence="1">
    <location>
        <begin position="128"/>
        <end position="157"/>
    </location>
</feature>
<dbReference type="InterPro" id="IPR048297">
    <property type="entry name" value="DUF936_dom_pln"/>
</dbReference>
<evidence type="ECO:0000313" key="6">
    <source>
        <dbReference type="Proteomes" id="UP000215914"/>
    </source>
</evidence>
<evidence type="ECO:0000256" key="1">
    <source>
        <dbReference type="SAM" id="MobiDB-lite"/>
    </source>
</evidence>
<dbReference type="Pfam" id="PF21647">
    <property type="entry name" value="DUF6857"/>
    <property type="match status" value="1"/>
</dbReference>
<dbReference type="Gramene" id="mRNA:HanXRQr2_Chr13g0608261">
    <property type="protein sequence ID" value="mRNA:HanXRQr2_Chr13g0608261"/>
    <property type="gene ID" value="HanXRQr2_Chr13g0608261"/>
</dbReference>
<feature type="compositionally biased region" description="Polar residues" evidence="1">
    <location>
        <begin position="516"/>
        <end position="526"/>
    </location>
</feature>
<evidence type="ECO:0000313" key="5">
    <source>
        <dbReference type="EMBL" id="OTG03057.1"/>
    </source>
</evidence>
<dbReference type="EMBL" id="CM007902">
    <property type="protein sequence ID" value="OTG03057.1"/>
    <property type="molecule type" value="Genomic_DNA"/>
</dbReference>
<evidence type="ECO:0008006" key="7">
    <source>
        <dbReference type="Google" id="ProtNLM"/>
    </source>
</evidence>
<sequence>MTTLVPGVLLKLLQHMNTDVKVGGEHRSSLLQVVSIVPSLSGGELFKNQGFYIKVSDSVHATYVCLPDDQTDLILSDKIQLGQYVFVERLESASPVPVLRGCRPVPGRHPCVGTPEDIVATHSLRFVNNKGSGSGSGSGSRTSGSKPDVKKSTPVLARSKSQVSKVVTDSVDTKWLKAKSFNSRGVSSSSMSCYSLPGSFERFSNGIKQQAGVKGLDKTVGKLKLGGTVSTNVMKSGTGSSIKNVVSGVELGHKVLRKSWEGSMDIRTPRLDVNKKYSKPEARVTSTSSKSTSERMQTTRKPTSERMASIEETKIQTPINRVTKARDSVDNGQLSKHKLSSGRISSSNVSNNGLSGNLIKVSNKGLPGNMIKVPLSNKRLTLTDWSSLPPPIANLGKEVMKHRDAAQIAAMEAMQEASVAESILQCISSYSDICSSAKEDNPQPTVEQFLAMYTSLNNAHQIAESLSKITIRDSSSDCEENPSEEQLKVISDRQKRANLWVNAAIVTNLSSFSVYTKQPPSSTANKPTLVLEGSTKTPSPKPQVKPRQPVNTKIASASSSTLKSVVDQKSTAPPPIKWEKGAGLEETVELAQMLQAESRDWFLGFVGRFLDADVSTATSSDNSRIAGMLTQLKSINDWLDKIGTNKDERENDRFTIEPIDRIKKKIYDHLLTHVESAAAALGGSSESSKTGSKVKK</sequence>
<dbReference type="AlphaFoldDB" id="A0A251SW35"/>
<protein>
    <recommendedName>
        <fullName evidence="7">DUF936 family protein</fullName>
    </recommendedName>
</protein>
<accession>A0A251SW35</accession>